<dbReference type="InterPro" id="IPR037027">
    <property type="entry name" value="YqgF/RNaseH-like_dom_sf"/>
</dbReference>
<dbReference type="InterPro" id="IPR035420">
    <property type="entry name" value="Spt6_SH2"/>
</dbReference>
<dbReference type="GO" id="GO:0140673">
    <property type="term" value="P:transcription elongation-coupled chromatin remodeling"/>
    <property type="evidence" value="ECO:0007669"/>
    <property type="project" value="InterPro"/>
</dbReference>
<evidence type="ECO:0000259" key="3">
    <source>
        <dbReference type="PROSITE" id="PS50102"/>
    </source>
</evidence>
<evidence type="ECO:0000256" key="1">
    <source>
        <dbReference type="PROSITE-ProRule" id="PRU00176"/>
    </source>
</evidence>
<protein>
    <submittedName>
        <fullName evidence="4">mRNA transport factor</fullName>
    </submittedName>
</protein>
<dbReference type="InterPro" id="IPR000504">
    <property type="entry name" value="RRM_dom"/>
</dbReference>
<dbReference type="STRING" id="869250.J4C3S6"/>
<dbReference type="InterPro" id="IPR035019">
    <property type="entry name" value="Spt6_SH2_N"/>
</dbReference>
<dbReference type="InterPro" id="IPR012677">
    <property type="entry name" value="Nucleotide-bd_a/b_plait_sf"/>
</dbReference>
<feature type="domain" description="RRM" evidence="3">
    <location>
        <begin position="14"/>
        <end position="98"/>
    </location>
</feature>
<dbReference type="InterPro" id="IPR023319">
    <property type="entry name" value="Tex-like_HTH_dom_sf"/>
</dbReference>
<evidence type="ECO:0000313" key="4">
    <source>
        <dbReference type="EMBL" id="BAM40956.1"/>
    </source>
</evidence>
<gene>
    <name evidence="4" type="ORF">TOT_030000217</name>
</gene>
<dbReference type="SUPFAM" id="SSF54928">
    <property type="entry name" value="RNA-binding domain, RBD"/>
    <property type="match status" value="1"/>
</dbReference>
<evidence type="ECO:0000256" key="2">
    <source>
        <dbReference type="SAM" id="MobiDB-lite"/>
    </source>
</evidence>
<dbReference type="Gene3D" id="1.10.150.850">
    <property type="entry name" value="Spt6, helix-hairpin-helix domain"/>
    <property type="match status" value="2"/>
</dbReference>
<dbReference type="SMART" id="SM00360">
    <property type="entry name" value="RRM"/>
    <property type="match status" value="1"/>
</dbReference>
<dbReference type="PANTHER" id="PTHR10145:SF6">
    <property type="entry name" value="TRANSCRIPTION ELONGATION FACTOR SPT6"/>
    <property type="match status" value="1"/>
</dbReference>
<dbReference type="Gene3D" id="1.10.10.650">
    <property type="entry name" value="RuvA domain 2-like"/>
    <property type="match status" value="1"/>
</dbReference>
<name>J4C3S6_THEOR</name>
<dbReference type="GO" id="GO:0034728">
    <property type="term" value="P:nucleosome organization"/>
    <property type="evidence" value="ECO:0007669"/>
    <property type="project" value="TreeGrafter"/>
</dbReference>
<dbReference type="Pfam" id="PF00076">
    <property type="entry name" value="RRM_1"/>
    <property type="match status" value="1"/>
</dbReference>
<dbReference type="InterPro" id="IPR036860">
    <property type="entry name" value="SH2_dom_sf"/>
</dbReference>
<dbReference type="RefSeq" id="XP_009691257.1">
    <property type="nucleotide sequence ID" value="XM_009692962.1"/>
</dbReference>
<dbReference type="Proteomes" id="UP000003786">
    <property type="component" value="Chromosome 3"/>
</dbReference>
<dbReference type="GO" id="GO:0008023">
    <property type="term" value="C:transcription elongation factor complex"/>
    <property type="evidence" value="ECO:0007669"/>
    <property type="project" value="TreeGrafter"/>
</dbReference>
<feature type="compositionally biased region" description="Acidic residues" evidence="2">
    <location>
        <begin position="148"/>
        <end position="164"/>
    </location>
</feature>
<dbReference type="eggNOG" id="KOG1856">
    <property type="taxonomic scope" value="Eukaryota"/>
</dbReference>
<feature type="compositionally biased region" description="Basic and acidic residues" evidence="2">
    <location>
        <begin position="615"/>
        <end position="626"/>
    </location>
</feature>
<dbReference type="InterPro" id="IPR023323">
    <property type="entry name" value="Tex-like_dom_sf"/>
</dbReference>
<dbReference type="CDD" id="cd09918">
    <property type="entry name" value="SH2_Nterm_SPT6_like"/>
    <property type="match status" value="1"/>
</dbReference>
<dbReference type="Gene3D" id="1.10.3500.10">
    <property type="entry name" value="Tex N-terminal region-like"/>
    <property type="match status" value="2"/>
</dbReference>
<dbReference type="InterPro" id="IPR017072">
    <property type="entry name" value="TF_Spt6"/>
</dbReference>
<organism evidence="4 5">
    <name type="scientific">Theileria orientalis strain Shintoku</name>
    <dbReference type="NCBI Taxonomy" id="869250"/>
    <lineage>
        <taxon>Eukaryota</taxon>
        <taxon>Sar</taxon>
        <taxon>Alveolata</taxon>
        <taxon>Apicomplexa</taxon>
        <taxon>Aconoidasida</taxon>
        <taxon>Piroplasmida</taxon>
        <taxon>Theileriidae</taxon>
        <taxon>Theileria</taxon>
    </lineage>
</organism>
<proteinExistence type="predicted"/>
<dbReference type="InterPro" id="IPR035979">
    <property type="entry name" value="RBD_domain_sf"/>
</dbReference>
<dbReference type="GO" id="GO:0003723">
    <property type="term" value="F:RNA binding"/>
    <property type="evidence" value="ECO:0007669"/>
    <property type="project" value="UniProtKB-UniRule"/>
</dbReference>
<feature type="compositionally biased region" description="Acidic residues" evidence="2">
    <location>
        <begin position="645"/>
        <end position="677"/>
    </location>
</feature>
<dbReference type="Gene3D" id="3.30.505.10">
    <property type="entry name" value="SH2 domain"/>
    <property type="match status" value="1"/>
</dbReference>
<keyword evidence="1" id="KW-0694">RNA-binding</keyword>
<keyword evidence="5" id="KW-1185">Reference proteome</keyword>
<feature type="region of interest" description="Disordered" evidence="2">
    <location>
        <begin position="607"/>
        <end position="680"/>
    </location>
</feature>
<sequence length="1869" mass="217535">MTNIEDPVKSIEGWVLLVTGIHEEAQEEDVRDLFENYGTVTSVHLNLDRRTGYVKGYALLEFKERNEAENAINNYHVHSKLENESLSHSSVSYDTPDPETEVYNQMNELNQSSTKFDSKKNDFDTLSHPTDHQPQQILDNSKESEASSVEDDEEDEEDEYDDILGTEIPDELKDFITDEVVEDFVEEATDVEYEPDKLDDEDLALIEENIGTRLDDDEEDEASFKRLRRLKKGTKKVKEPEPEIDHEDSWDEDDQMTRAAELSDAWGLVAECFGRVDIVIQILKNERMPLQNLLPNQPELDSDYDPKEDPDYDNDVGLIEHLEKTNLSRRESVEQDSNVEVTLEQYVDPDELAKEYLTKEDEEIRNVDEPERLYIRYKNRNRKLDEREIQNEAQWMARRLLNEFNIDLSKENVKKSYEQTFEGTYTNKHTSVSSDVAEKCEMLITWFLNEHWEVPFILYHKRHLVCPPLTDTIVWRVFQLDLEWSRLNTLSKQVQKTIEKIGHEFLPTDILYFSTNFDYIEHLNDVNIHLTYHYTSLHVEQTEPVKVKPLEDFEGILKVNEEELEHDPDDPFADFEIMDNPVHAATRPSSPEQLENVLEDEVENEIQLIDEDNDENTRTERSKIETDTLFEYEDADESGRVKEDDDRDVDMGSDEDGDDEEEEEGDEGEQEEQEEDELTYHDEGKELLEGMDSEYLLDSTPKVIEKPVTQTSPHARLVSKKNPALYLIEKFERIGMSRICSNYVPSANEFAKLLEKTIVSTGNSELKVDVSGHLNTRDLDLIQGNEEYQIDEFFGPYASGAYSSGKTVFNALVDYYAKKYSSHISVRRILREYYRNYCTLTCVTTPKGEERVEVSDSSWIVKRMCGMPLNRFLRNSQLYYEYPHNFSDRRDRFIYLNDRLRELKMVELYLLILKMEKEGQVVLTVHPLTKADEPYWKSDHYSRRFQQFYTVYKDLSNFLRQMEAEKNLIEKETLILNDLYSRDLTYLSNMQAELIKLFPKRKVSKNSIWKYFCTILLERMLNRELIPLFRKEVREMLYKLATNSVLYNCQQYLRHKLEVAPVRETVMCVLNDNDALNVYVAVVDDRSNALYMNVHKNPPNGAAQSGFINNLISGGQTGSSGWDAWSQQLYGLLSKFQVRTILIGLVDMSSLTLYYNIEEVLNKMNSRVKLRKVDTQLPRLVASKYLRAKSKESGTAANAPGSEEHNYHLIMAVAVCRFYLNTLLEMTNLWADSGENYLLMARLHALQDMVPRDRLEHALMQVMVTHVNAAGVDLEMLLNANQNKRNTSQVLNGLKAALGSTKESTEPLEHYLSMKSNVLNYVAFICGLGIRKAQLFLDKLRTFTPSSRSSLTQIFGPLVFMNMASFVKFGKNASTDSLDATRIHPTESGFIAEKLCNGSLDEKLSGEEAVHEIMSNPAKLDDLDLEAYSVLLNEKQDMPRMYPYLTFIKQELQYPYHGNCTSQKLLSKPDRRDRAQKKSDGELTNVEVFYSVLNLDKNTFKVGSNVMCKFEALHSRMAKVVLLPLSLRGYVTDFQQFRSEVQKLAKDNPKYNNLAGEIFEGRVTRIDYEPIVDGSSYNYKVEVSLTNYQKKHVLNTFLNELVNERLDEYTSPLLKYDINRSNLPVTAQKKKIQYRRNIRHPAYKMWPLQKVITYLRQPEVPVGECCICPMSEWDRLNLVIKTCSYPFNFASFVIYERNQRVPGELGKELLLQNEKYSNLDQIIAQFCETLKLNLEEFYTHPKFRHNCELAKVERDLIQESALKPDNINWAIIPPNPKRTQGVNHPLRFILVVIPPGFSVISQEAKSLQDPIYVTHKSFKLWTHEEKSLRDLISWWKEYGYWHRNMERTKYMQQKQSQSHPQPHGQFGQF</sequence>
<dbReference type="Pfam" id="PF14633">
    <property type="entry name" value="SH2_2"/>
    <property type="match status" value="1"/>
</dbReference>
<dbReference type="OMA" id="LDNEWIN"/>
<dbReference type="OrthoDB" id="343921at2759"/>
<dbReference type="VEuPathDB" id="PiroplasmaDB:TOT_030000217"/>
<dbReference type="PROSITE" id="PS50102">
    <property type="entry name" value="RRM"/>
    <property type="match status" value="1"/>
</dbReference>
<dbReference type="GO" id="GO:0042393">
    <property type="term" value="F:histone binding"/>
    <property type="evidence" value="ECO:0007669"/>
    <property type="project" value="TreeGrafter"/>
</dbReference>
<dbReference type="KEGG" id="tot:TOT_030000217"/>
<dbReference type="InterPro" id="IPR042066">
    <property type="entry name" value="Spt6_death-like"/>
</dbReference>
<dbReference type="eggNOG" id="KOG0130">
    <property type="taxonomic scope" value="Eukaryota"/>
</dbReference>
<feature type="compositionally biased region" description="Basic and acidic residues" evidence="2">
    <location>
        <begin position="116"/>
        <end position="131"/>
    </location>
</feature>
<feature type="region of interest" description="Disordered" evidence="2">
    <location>
        <begin position="111"/>
        <end position="169"/>
    </location>
</feature>
<dbReference type="PANTHER" id="PTHR10145">
    <property type="entry name" value="TRANSCRIPTION ELONGATION FACTOR SPT6"/>
    <property type="match status" value="1"/>
</dbReference>
<dbReference type="Gene3D" id="3.30.420.140">
    <property type="entry name" value="YqgF/RNase H-like domain"/>
    <property type="match status" value="1"/>
</dbReference>
<evidence type="ECO:0000313" key="5">
    <source>
        <dbReference type="Proteomes" id="UP000003786"/>
    </source>
</evidence>
<dbReference type="GO" id="GO:0031491">
    <property type="term" value="F:nucleosome binding"/>
    <property type="evidence" value="ECO:0007669"/>
    <property type="project" value="TreeGrafter"/>
</dbReference>
<dbReference type="GeneID" id="20715411"/>
<reference evidence="4 5" key="1">
    <citation type="journal article" date="2012" name="MBio">
        <title>Comparative genome analysis of three eukaryotic parasites with differing abilities to transform leukocytes reveals key mediators of Theileria-induced leukocyte transformation.</title>
        <authorList>
            <person name="Hayashida K."/>
            <person name="Hara Y."/>
            <person name="Abe T."/>
            <person name="Yamasaki C."/>
            <person name="Toyoda A."/>
            <person name="Kosuge T."/>
            <person name="Suzuki Y."/>
            <person name="Sato Y."/>
            <person name="Kawashima S."/>
            <person name="Katayama T."/>
            <person name="Wakaguri H."/>
            <person name="Inoue N."/>
            <person name="Homma K."/>
            <person name="Tada-Umezaki M."/>
            <person name="Yagi Y."/>
            <person name="Fujii Y."/>
            <person name="Habara T."/>
            <person name="Kanehisa M."/>
            <person name="Watanabe H."/>
            <person name="Ito K."/>
            <person name="Gojobori T."/>
            <person name="Sugawara H."/>
            <person name="Imanishi T."/>
            <person name="Weir W."/>
            <person name="Gardner M."/>
            <person name="Pain A."/>
            <person name="Shiels B."/>
            <person name="Hattori M."/>
            <person name="Nene V."/>
            <person name="Sugimoto C."/>
        </authorList>
    </citation>
    <scope>NUCLEOTIDE SEQUENCE [LARGE SCALE GENOMIC DNA]</scope>
    <source>
        <strain evidence="4 5">Shintoku</strain>
    </source>
</reference>
<dbReference type="EMBL" id="AP011948">
    <property type="protein sequence ID" value="BAM40956.1"/>
    <property type="molecule type" value="Genomic_DNA"/>
</dbReference>
<dbReference type="Gene3D" id="1.10.10.2740">
    <property type="entry name" value="Spt6, Death-like domain"/>
    <property type="match status" value="1"/>
</dbReference>
<accession>J4C3S6</accession>
<dbReference type="Gene3D" id="3.30.70.330">
    <property type="match status" value="1"/>
</dbReference>